<keyword evidence="1" id="KW-0808">Transferase</keyword>
<dbReference type="InterPro" id="IPR011712">
    <property type="entry name" value="Sig_transdc_His_kin_sub3_dim/P"/>
</dbReference>
<dbReference type="SUPFAM" id="SSF55874">
    <property type="entry name" value="ATPase domain of HSP90 chaperone/DNA topoisomerase II/histidine kinase"/>
    <property type="match status" value="1"/>
</dbReference>
<dbReference type="GO" id="GO:0016020">
    <property type="term" value="C:membrane"/>
    <property type="evidence" value="ECO:0007669"/>
    <property type="project" value="InterPro"/>
</dbReference>
<dbReference type="InterPro" id="IPR036890">
    <property type="entry name" value="HATPase_C_sf"/>
</dbReference>
<feature type="transmembrane region" description="Helical" evidence="4">
    <location>
        <begin position="144"/>
        <end position="165"/>
    </location>
</feature>
<evidence type="ECO:0000256" key="1">
    <source>
        <dbReference type="ARBA" id="ARBA00022679"/>
    </source>
</evidence>
<proteinExistence type="predicted"/>
<dbReference type="InterPro" id="IPR050482">
    <property type="entry name" value="Sensor_HK_TwoCompSys"/>
</dbReference>
<keyword evidence="4" id="KW-1133">Transmembrane helix</keyword>
<sequence>MNPVRTPRLVVLLILWSNLGWALGLPWRLTNPPTTPGDVLLAVVLVLGGALLAAVAWAAVTPTVRYRTRANLLLGAIAVAAAAWLPCYAWASAGQEPWAWFAAAVLGGAPLVVSWRASVAAGVGLCAAAIGGALWSGQSVGQNLMFLLGSGAVFMLIGQTSVWLLRLLVAAEVARASEAEVAMTQERLRVARDLHDVLGHRLGVIALKAELAAELAGSDSVKAREENVAIQSLARETVREARAALRGDTADDLREQLRSASLVLSSAGVDIEVTGAVDPEAPAVSSVFAAVVREAVTNILRHADADTVKIALSGEPEHPILVIVNDGATGQEPESTPGRGLPGLAERCAAAGVRLRWGHLAGNLFELRAERPSA</sequence>
<evidence type="ECO:0000313" key="6">
    <source>
        <dbReference type="EMBL" id="RZS45040.1"/>
    </source>
</evidence>
<evidence type="ECO:0000256" key="2">
    <source>
        <dbReference type="ARBA" id="ARBA00022777"/>
    </source>
</evidence>
<dbReference type="RefSeq" id="WP_165401219.1">
    <property type="nucleotide sequence ID" value="NZ_SGWQ01000001.1"/>
</dbReference>
<keyword evidence="4" id="KW-0812">Transmembrane</keyword>
<evidence type="ECO:0000256" key="3">
    <source>
        <dbReference type="ARBA" id="ARBA00023012"/>
    </source>
</evidence>
<evidence type="ECO:0000256" key="4">
    <source>
        <dbReference type="SAM" id="Phobius"/>
    </source>
</evidence>
<feature type="transmembrane region" description="Helical" evidence="4">
    <location>
        <begin position="38"/>
        <end position="60"/>
    </location>
</feature>
<gene>
    <name evidence="6" type="ORF">EV193_101924</name>
</gene>
<organism evidence="6 7">
    <name type="scientific">Herbihabitans rhizosphaerae</name>
    <dbReference type="NCBI Taxonomy" id="1872711"/>
    <lineage>
        <taxon>Bacteria</taxon>
        <taxon>Bacillati</taxon>
        <taxon>Actinomycetota</taxon>
        <taxon>Actinomycetes</taxon>
        <taxon>Pseudonocardiales</taxon>
        <taxon>Pseudonocardiaceae</taxon>
        <taxon>Herbihabitans</taxon>
    </lineage>
</organism>
<dbReference type="GO" id="GO:0046983">
    <property type="term" value="F:protein dimerization activity"/>
    <property type="evidence" value="ECO:0007669"/>
    <property type="project" value="InterPro"/>
</dbReference>
<dbReference type="AlphaFoldDB" id="A0A4Q7L803"/>
<reference evidence="6 7" key="1">
    <citation type="submission" date="2019-02" db="EMBL/GenBank/DDBJ databases">
        <title>Genomic Encyclopedia of Type Strains, Phase IV (KMG-IV): sequencing the most valuable type-strain genomes for metagenomic binning, comparative biology and taxonomic classification.</title>
        <authorList>
            <person name="Goeker M."/>
        </authorList>
    </citation>
    <scope>NUCLEOTIDE SEQUENCE [LARGE SCALE GENOMIC DNA]</scope>
    <source>
        <strain evidence="6 7">DSM 101727</strain>
    </source>
</reference>
<dbReference type="PANTHER" id="PTHR24421">
    <property type="entry name" value="NITRATE/NITRITE SENSOR PROTEIN NARX-RELATED"/>
    <property type="match status" value="1"/>
</dbReference>
<dbReference type="Gene3D" id="3.30.565.10">
    <property type="entry name" value="Histidine kinase-like ATPase, C-terminal domain"/>
    <property type="match status" value="1"/>
</dbReference>
<protein>
    <submittedName>
        <fullName evidence="6">Two-component system sensor histidine kinase DesK</fullName>
    </submittedName>
</protein>
<feature type="transmembrane region" description="Helical" evidence="4">
    <location>
        <begin position="72"/>
        <end position="91"/>
    </location>
</feature>
<dbReference type="CDD" id="cd16917">
    <property type="entry name" value="HATPase_UhpB-NarQ-NarX-like"/>
    <property type="match status" value="1"/>
</dbReference>
<dbReference type="EMBL" id="SGWQ01000001">
    <property type="protein sequence ID" value="RZS45040.1"/>
    <property type="molecule type" value="Genomic_DNA"/>
</dbReference>
<keyword evidence="4" id="KW-0472">Membrane</keyword>
<dbReference type="Proteomes" id="UP000294257">
    <property type="component" value="Unassembled WGS sequence"/>
</dbReference>
<comment type="caution">
    <text evidence="6">The sequence shown here is derived from an EMBL/GenBank/DDBJ whole genome shotgun (WGS) entry which is preliminary data.</text>
</comment>
<dbReference type="GO" id="GO:0000155">
    <property type="term" value="F:phosphorelay sensor kinase activity"/>
    <property type="evidence" value="ECO:0007669"/>
    <property type="project" value="InterPro"/>
</dbReference>
<feature type="domain" description="Signal transduction histidine kinase subgroup 3 dimerisation and phosphoacceptor" evidence="5">
    <location>
        <begin position="186"/>
        <end position="246"/>
    </location>
</feature>
<evidence type="ECO:0000259" key="5">
    <source>
        <dbReference type="Pfam" id="PF07730"/>
    </source>
</evidence>
<name>A0A4Q7L803_9PSEU</name>
<evidence type="ECO:0000313" key="7">
    <source>
        <dbReference type="Proteomes" id="UP000294257"/>
    </source>
</evidence>
<keyword evidence="2 6" id="KW-0418">Kinase</keyword>
<dbReference type="Gene3D" id="1.20.5.1930">
    <property type="match status" value="1"/>
</dbReference>
<dbReference type="Pfam" id="PF07730">
    <property type="entry name" value="HisKA_3"/>
    <property type="match status" value="1"/>
</dbReference>
<keyword evidence="3" id="KW-0902">Two-component regulatory system</keyword>
<accession>A0A4Q7L803</accession>
<feature type="transmembrane region" description="Helical" evidence="4">
    <location>
        <begin position="120"/>
        <end position="138"/>
    </location>
</feature>
<dbReference type="PANTHER" id="PTHR24421:SF63">
    <property type="entry name" value="SENSOR HISTIDINE KINASE DESK"/>
    <property type="match status" value="1"/>
</dbReference>
<keyword evidence="7" id="KW-1185">Reference proteome</keyword>